<dbReference type="InterPro" id="IPR003959">
    <property type="entry name" value="ATPase_AAA_core"/>
</dbReference>
<dbReference type="PRINTS" id="PR00300">
    <property type="entry name" value="CLPPROTEASEA"/>
</dbReference>
<dbReference type="Gene3D" id="3.40.50.300">
    <property type="entry name" value="P-loop containing nucleotide triphosphate hydrolases"/>
    <property type="match status" value="3"/>
</dbReference>
<dbReference type="RefSeq" id="WP_153418114.1">
    <property type="nucleotide sequence ID" value="NZ_WFLM01000001.1"/>
</dbReference>
<dbReference type="SUPFAM" id="SSF52540">
    <property type="entry name" value="P-loop containing nucleoside triphosphate hydrolases"/>
    <property type="match status" value="2"/>
</dbReference>
<dbReference type="CDD" id="cd19499">
    <property type="entry name" value="RecA-like_ClpB_Hsp104-like"/>
    <property type="match status" value="1"/>
</dbReference>
<evidence type="ECO:0000256" key="4">
    <source>
        <dbReference type="ARBA" id="ARBA00022741"/>
    </source>
</evidence>
<keyword evidence="14" id="KW-1185">Reference proteome</keyword>
<dbReference type="InterPro" id="IPR027417">
    <property type="entry name" value="P-loop_NTPase"/>
</dbReference>
<keyword evidence="5 10" id="KW-0067">ATP-binding</keyword>
<dbReference type="Gene3D" id="1.10.1780.10">
    <property type="entry name" value="Clp, N-terminal domain"/>
    <property type="match status" value="1"/>
</dbReference>
<evidence type="ECO:0000256" key="6">
    <source>
        <dbReference type="ARBA" id="ARBA00023054"/>
    </source>
</evidence>
<evidence type="ECO:0000313" key="14">
    <source>
        <dbReference type="Proteomes" id="UP000437748"/>
    </source>
</evidence>
<gene>
    <name evidence="11 13" type="primary">clpB</name>
    <name evidence="13" type="ORF">GCL60_01375</name>
</gene>
<evidence type="ECO:0000313" key="13">
    <source>
        <dbReference type="EMBL" id="KAB8040599.1"/>
    </source>
</evidence>
<keyword evidence="4 10" id="KW-0547">Nucleotide-binding</keyword>
<evidence type="ECO:0000256" key="5">
    <source>
        <dbReference type="ARBA" id="ARBA00022840"/>
    </source>
</evidence>
<evidence type="ECO:0000256" key="10">
    <source>
        <dbReference type="RuleBase" id="RU004432"/>
    </source>
</evidence>
<comment type="subunit">
    <text evidence="11">Homohexamer; The oligomerization is ATP-dependent.</text>
</comment>
<evidence type="ECO:0000256" key="8">
    <source>
        <dbReference type="ARBA" id="ARBA00026057"/>
    </source>
</evidence>
<dbReference type="Gene3D" id="1.10.8.60">
    <property type="match status" value="1"/>
</dbReference>
<dbReference type="GO" id="GO:0005524">
    <property type="term" value="F:ATP binding"/>
    <property type="evidence" value="ECO:0007669"/>
    <property type="project" value="UniProtKB-UniRule"/>
</dbReference>
<dbReference type="CDD" id="cd00009">
    <property type="entry name" value="AAA"/>
    <property type="match status" value="1"/>
</dbReference>
<dbReference type="EMBL" id="WFLM01000001">
    <property type="protein sequence ID" value="KAB8040599.1"/>
    <property type="molecule type" value="Genomic_DNA"/>
</dbReference>
<dbReference type="SUPFAM" id="SSF81923">
    <property type="entry name" value="Double Clp-N motif"/>
    <property type="match status" value="1"/>
</dbReference>
<comment type="subcellular location">
    <subcellularLocation>
        <location evidence="11">Cytoplasm</location>
    </subcellularLocation>
</comment>
<comment type="caution">
    <text evidence="13">The sequence shown here is derived from an EMBL/GenBank/DDBJ whole genome shotgun (WGS) entry which is preliminary data.</text>
</comment>
<dbReference type="Pfam" id="PF17871">
    <property type="entry name" value="AAA_lid_9"/>
    <property type="match status" value="1"/>
</dbReference>
<dbReference type="InterPro" id="IPR004176">
    <property type="entry name" value="Clp_R_N"/>
</dbReference>
<accession>A0A6N6VX63</accession>
<dbReference type="GO" id="GO:0034605">
    <property type="term" value="P:cellular response to heat"/>
    <property type="evidence" value="ECO:0007669"/>
    <property type="project" value="TreeGrafter"/>
</dbReference>
<name>A0A6N6VX63_9BACT</name>
<keyword evidence="11" id="KW-0963">Cytoplasm</keyword>
<dbReference type="NCBIfam" id="TIGR03346">
    <property type="entry name" value="chaperone_ClpB"/>
    <property type="match status" value="1"/>
</dbReference>
<dbReference type="PANTHER" id="PTHR11638:SF18">
    <property type="entry name" value="HEAT SHOCK PROTEIN 104"/>
    <property type="match status" value="1"/>
</dbReference>
<dbReference type="InterPro" id="IPR003593">
    <property type="entry name" value="AAA+_ATPase"/>
</dbReference>
<dbReference type="AlphaFoldDB" id="A0A6N6VX63"/>
<dbReference type="InterPro" id="IPR001270">
    <property type="entry name" value="ClpA/B"/>
</dbReference>
<dbReference type="InterPro" id="IPR018368">
    <property type="entry name" value="ClpA/B_CS1"/>
</dbReference>
<dbReference type="FunFam" id="3.40.50.300:FF:000010">
    <property type="entry name" value="Chaperone clpB 1, putative"/>
    <property type="match status" value="1"/>
</dbReference>
<dbReference type="InterPro" id="IPR019489">
    <property type="entry name" value="Clp_ATPase_C"/>
</dbReference>
<dbReference type="Pfam" id="PF07724">
    <property type="entry name" value="AAA_2"/>
    <property type="match status" value="1"/>
</dbReference>
<reference evidence="13 14" key="1">
    <citation type="submission" date="2019-10" db="EMBL/GenBank/DDBJ databases">
        <title>New species of Slilvanegrellaceae.</title>
        <authorList>
            <person name="Pitt A."/>
            <person name="Hahn M.W."/>
        </authorList>
    </citation>
    <scope>NUCLEOTIDE SEQUENCE [LARGE SCALE GENOMIC DNA]</scope>
    <source>
        <strain evidence="13 14">SP-Ram-0.45-NSY-1</strain>
    </source>
</reference>
<sequence>MALNLTHRAQNAINEAHTIAKKNGNPELTPAHILQVIFTEEEEIIRMTCQHLGLKISTISNELKKIIDLLPKVSGGNEPTSGPFLSSYMESIDKFKKEMQDEFISIEHFLIAAPTCKQPSVASLFSKNNLDTNTLQKAILTIRGNNKVTDQSPENKLGVLEKYARDLTKLAEENKLDPVIGRDSEVRRVIQILSRRTKNNPILIGEPGVGKTAIAEGLAQRIIRGDVPETLKNRKLLSLDISAMVAGAKFRGEFEERLKAVLKAVQDAAGKIILFIDEIHTMVKAGGGEGSMDAGNMLKPALARGELRCIGATTLDEYRIIEKDTALERRFQPVMVNPPSVEDTVTILRGLKERYEIHHGIRIKDNALLAAATLSDRYITDRFLPDKAIDLIDEASSRLKIQLDSVPEKIDTIDRKISSYKIELVALSKETDYQALGRKAEIENQLRDLETEAKKLREKWQLAKGSVNEINKLKKDLEQARVKMEDFERRADYARASEIKFGEMPKLQERLRNLTQNSSENPDLKNDESSVYLKEEVDAEDIATVVSTWTGIPLNKLFSAERQRLLKLEDELRETVVGQDHALRSVANAIRLTRSGLKDPNKPMGSFLFLGPTGVGKTETAKALAKSLFDTEKSMIRIDMSEYMEQHSVSRLIGAPPGYVGFEDGGQLTEAVRRKPYTVVLFDEIEKAHPKVLNVLLQMLDDGRLTDGQGRTINFQNCIVIMTSNIGAHRILEAPADQRNNEQLKQAVMEELLTHMRPELLNRIDETVIFNALGEDVIERIVSIQIGRLNNRLFAQQHMNLEVDPAVVTTIAKEGWDVNFGARPLKRALQDLIEVPLSMELLEGKFAEGDTIHAKEDQNNIITFSKK</sequence>
<dbReference type="InterPro" id="IPR050130">
    <property type="entry name" value="ClpA_ClpB"/>
</dbReference>
<dbReference type="InterPro" id="IPR017730">
    <property type="entry name" value="Chaperonin_ClpB"/>
</dbReference>
<dbReference type="OrthoDB" id="5287200at2"/>
<keyword evidence="6 11" id="KW-0175">Coiled coil</keyword>
<dbReference type="SMART" id="SM01086">
    <property type="entry name" value="ClpB_D2-small"/>
    <property type="match status" value="1"/>
</dbReference>
<keyword evidence="7 10" id="KW-0143">Chaperone</keyword>
<dbReference type="Pfam" id="PF10431">
    <property type="entry name" value="ClpB_D2-small"/>
    <property type="match status" value="1"/>
</dbReference>
<protein>
    <recommendedName>
        <fullName evidence="2 11">Chaperone protein ClpB</fullName>
    </recommendedName>
</protein>
<dbReference type="PROSITE" id="PS51903">
    <property type="entry name" value="CLP_R"/>
    <property type="match status" value="1"/>
</dbReference>
<dbReference type="Proteomes" id="UP000437748">
    <property type="component" value="Unassembled WGS sequence"/>
</dbReference>
<keyword evidence="3 9" id="KW-0677">Repeat</keyword>
<comment type="subunit">
    <text evidence="8">Homohexamer. The oligomerization is ATP-dependent.</text>
</comment>
<evidence type="ECO:0000256" key="9">
    <source>
        <dbReference type="PROSITE-ProRule" id="PRU01251"/>
    </source>
</evidence>
<evidence type="ECO:0000256" key="3">
    <source>
        <dbReference type="ARBA" id="ARBA00022737"/>
    </source>
</evidence>
<dbReference type="FunFam" id="3.40.50.300:FF:000120">
    <property type="entry name" value="ATP-dependent chaperone ClpB"/>
    <property type="match status" value="1"/>
</dbReference>
<evidence type="ECO:0000259" key="12">
    <source>
        <dbReference type="PROSITE" id="PS51903"/>
    </source>
</evidence>
<proteinExistence type="inferred from homology"/>
<dbReference type="InterPro" id="IPR028299">
    <property type="entry name" value="ClpA/B_CS2"/>
</dbReference>
<dbReference type="GO" id="GO:0005737">
    <property type="term" value="C:cytoplasm"/>
    <property type="evidence" value="ECO:0007669"/>
    <property type="project" value="UniProtKB-SubCell"/>
</dbReference>
<feature type="coiled-coil region" evidence="11">
    <location>
        <begin position="439"/>
        <end position="497"/>
    </location>
</feature>
<comment type="function">
    <text evidence="11">Part of a stress-induced multi-chaperone system, it is involved in the recovery of the cell from heat-induced damage, in cooperation with DnaK, DnaJ and GrpE.</text>
</comment>
<dbReference type="Pfam" id="PF00004">
    <property type="entry name" value="AAA"/>
    <property type="match status" value="1"/>
</dbReference>
<dbReference type="GO" id="GO:0042026">
    <property type="term" value="P:protein refolding"/>
    <property type="evidence" value="ECO:0007669"/>
    <property type="project" value="UniProtKB-UniRule"/>
</dbReference>
<dbReference type="SMART" id="SM00382">
    <property type="entry name" value="AAA"/>
    <property type="match status" value="2"/>
</dbReference>
<evidence type="ECO:0000256" key="2">
    <source>
        <dbReference type="ARBA" id="ARBA00017574"/>
    </source>
</evidence>
<dbReference type="GO" id="GO:0016887">
    <property type="term" value="F:ATP hydrolysis activity"/>
    <property type="evidence" value="ECO:0007669"/>
    <property type="project" value="InterPro"/>
</dbReference>
<organism evidence="13 14">
    <name type="scientific">Silvanigrella paludirubra</name>
    <dbReference type="NCBI Taxonomy" id="2499159"/>
    <lineage>
        <taxon>Bacteria</taxon>
        <taxon>Pseudomonadati</taxon>
        <taxon>Bdellovibrionota</taxon>
        <taxon>Oligoflexia</taxon>
        <taxon>Silvanigrellales</taxon>
        <taxon>Silvanigrellaceae</taxon>
        <taxon>Silvanigrella</taxon>
    </lineage>
</organism>
<dbReference type="PANTHER" id="PTHR11638">
    <property type="entry name" value="ATP-DEPENDENT CLP PROTEASE"/>
    <property type="match status" value="1"/>
</dbReference>
<dbReference type="PROSITE" id="PS00870">
    <property type="entry name" value="CLPAB_1"/>
    <property type="match status" value="1"/>
</dbReference>
<evidence type="ECO:0000256" key="7">
    <source>
        <dbReference type="ARBA" id="ARBA00023186"/>
    </source>
</evidence>
<dbReference type="FunFam" id="3.40.50.300:FF:000025">
    <property type="entry name" value="ATP-dependent Clp protease subunit"/>
    <property type="match status" value="1"/>
</dbReference>
<dbReference type="InterPro" id="IPR041546">
    <property type="entry name" value="ClpA/ClpB_AAA_lid"/>
</dbReference>
<keyword evidence="11" id="KW-0346">Stress response</keyword>
<evidence type="ECO:0000256" key="1">
    <source>
        <dbReference type="ARBA" id="ARBA00008675"/>
    </source>
</evidence>
<dbReference type="PROSITE" id="PS00871">
    <property type="entry name" value="CLPAB_2"/>
    <property type="match status" value="1"/>
</dbReference>
<dbReference type="Pfam" id="PF02861">
    <property type="entry name" value="Clp_N"/>
    <property type="match status" value="1"/>
</dbReference>
<comment type="similarity">
    <text evidence="1 10">Belongs to the ClpA/ClpB family.</text>
</comment>
<feature type="domain" description="Clp R" evidence="12">
    <location>
        <begin position="1"/>
        <end position="145"/>
    </location>
</feature>
<dbReference type="InterPro" id="IPR036628">
    <property type="entry name" value="Clp_N_dom_sf"/>
</dbReference>
<evidence type="ECO:0000256" key="11">
    <source>
        <dbReference type="RuleBase" id="RU362034"/>
    </source>
</evidence>